<comment type="caution">
    <text evidence="2">The sequence shown here is derived from an EMBL/GenBank/DDBJ whole genome shotgun (WGS) entry which is preliminary data.</text>
</comment>
<feature type="region of interest" description="Disordered" evidence="1">
    <location>
        <begin position="145"/>
        <end position="164"/>
    </location>
</feature>
<feature type="region of interest" description="Disordered" evidence="1">
    <location>
        <begin position="46"/>
        <end position="112"/>
    </location>
</feature>
<name>A0A8K0KYC9_9PEZI</name>
<dbReference type="AlphaFoldDB" id="A0A8K0KYC9"/>
<dbReference type="Proteomes" id="UP000809789">
    <property type="component" value="Unassembled WGS sequence"/>
</dbReference>
<evidence type="ECO:0000313" key="2">
    <source>
        <dbReference type="EMBL" id="KAG8624858.1"/>
    </source>
</evidence>
<feature type="compositionally biased region" description="Basic and acidic residues" evidence="1">
    <location>
        <begin position="47"/>
        <end position="61"/>
    </location>
</feature>
<sequence>MDTARAQAEESAFNHVLQERFGPLFSAAHDGPCHHFDRSAPLVSSGRRLDQIRGSRGREPRSIPLETLLRSKSPKPTRRLRVPETASQEAHEPKIQAEDNPGTRPAASPASAANLTNGAKNLAGYVCGCFPWPKRYDLLDQAGTNAQGAQGEQAFEDGVPPSRPYEQPSAMVYTDANSSVVGTQHVLPPGDSRTRSVTIQEPRSPRRSRRGVFDVNFPIPRHGARIVVGGRNGGPGVTLLLTEH</sequence>
<protein>
    <submittedName>
        <fullName evidence="2">Uncharacterized protein</fullName>
    </submittedName>
</protein>
<accession>A0A8K0KYC9</accession>
<evidence type="ECO:0000256" key="1">
    <source>
        <dbReference type="SAM" id="MobiDB-lite"/>
    </source>
</evidence>
<proteinExistence type="predicted"/>
<keyword evidence="3" id="KW-1185">Reference proteome</keyword>
<organism evidence="2 3">
    <name type="scientific">Elsinoe batatas</name>
    <dbReference type="NCBI Taxonomy" id="2601811"/>
    <lineage>
        <taxon>Eukaryota</taxon>
        <taxon>Fungi</taxon>
        <taxon>Dikarya</taxon>
        <taxon>Ascomycota</taxon>
        <taxon>Pezizomycotina</taxon>
        <taxon>Dothideomycetes</taxon>
        <taxon>Dothideomycetidae</taxon>
        <taxon>Myriangiales</taxon>
        <taxon>Elsinoaceae</taxon>
        <taxon>Elsinoe</taxon>
    </lineage>
</organism>
<evidence type="ECO:0000313" key="3">
    <source>
        <dbReference type="Proteomes" id="UP000809789"/>
    </source>
</evidence>
<dbReference type="OrthoDB" id="10329655at2759"/>
<gene>
    <name evidence="2" type="ORF">KVT40_007925</name>
</gene>
<feature type="region of interest" description="Disordered" evidence="1">
    <location>
        <begin position="184"/>
        <end position="210"/>
    </location>
</feature>
<reference evidence="2" key="1">
    <citation type="submission" date="2021-07" db="EMBL/GenBank/DDBJ databases">
        <title>Elsinoe batatas strain:CRI-CJ2 Genome sequencing and assembly.</title>
        <authorList>
            <person name="Huang L."/>
        </authorList>
    </citation>
    <scope>NUCLEOTIDE SEQUENCE</scope>
    <source>
        <strain evidence="2">CRI-CJ2</strain>
    </source>
</reference>
<dbReference type="EMBL" id="JAESVG020000009">
    <property type="protein sequence ID" value="KAG8624858.1"/>
    <property type="molecule type" value="Genomic_DNA"/>
</dbReference>